<protein>
    <recommendedName>
        <fullName evidence="3">MarR family transcriptional regulator</fullName>
    </recommendedName>
</protein>
<dbReference type="SUPFAM" id="SSF46785">
    <property type="entry name" value="Winged helix' DNA-binding domain"/>
    <property type="match status" value="1"/>
</dbReference>
<accession>A0A919SJ63</accession>
<sequence>MMKDYSEAELARQPIGYWSGEAYRVVVGQIRAALAEEQLTQPHWWTLNHVSGAPGQWGRAALAERLRRFDDLGVSFDDMFDDLAGRGWMVDVDGTLTLTEDGMAGLARARERSARVHAQTHRGVTTAEYAAALNVLRRMIDNLGGDSDLP</sequence>
<dbReference type="InterPro" id="IPR036388">
    <property type="entry name" value="WH-like_DNA-bd_sf"/>
</dbReference>
<proteinExistence type="predicted"/>
<evidence type="ECO:0000313" key="1">
    <source>
        <dbReference type="EMBL" id="GIM71658.1"/>
    </source>
</evidence>
<dbReference type="Gene3D" id="1.10.10.10">
    <property type="entry name" value="Winged helix-like DNA-binding domain superfamily/Winged helix DNA-binding domain"/>
    <property type="match status" value="1"/>
</dbReference>
<dbReference type="RefSeq" id="WP_212997511.1">
    <property type="nucleotide sequence ID" value="NZ_BAAATW010000008.1"/>
</dbReference>
<keyword evidence="2" id="KW-1185">Reference proteome</keyword>
<dbReference type="EMBL" id="BOQP01000011">
    <property type="protein sequence ID" value="GIM71658.1"/>
    <property type="molecule type" value="Genomic_DNA"/>
</dbReference>
<comment type="caution">
    <text evidence="1">The sequence shown here is derived from an EMBL/GenBank/DDBJ whole genome shotgun (WGS) entry which is preliminary data.</text>
</comment>
<dbReference type="AlphaFoldDB" id="A0A919SJ63"/>
<organism evidence="1 2">
    <name type="scientific">Winogradskya consettensis</name>
    <dbReference type="NCBI Taxonomy" id="113560"/>
    <lineage>
        <taxon>Bacteria</taxon>
        <taxon>Bacillati</taxon>
        <taxon>Actinomycetota</taxon>
        <taxon>Actinomycetes</taxon>
        <taxon>Micromonosporales</taxon>
        <taxon>Micromonosporaceae</taxon>
        <taxon>Winogradskya</taxon>
    </lineage>
</organism>
<evidence type="ECO:0008006" key="3">
    <source>
        <dbReference type="Google" id="ProtNLM"/>
    </source>
</evidence>
<dbReference type="Proteomes" id="UP000680865">
    <property type="component" value="Unassembled WGS sequence"/>
</dbReference>
<name>A0A919SJ63_9ACTN</name>
<reference evidence="1" key="1">
    <citation type="submission" date="2021-03" db="EMBL/GenBank/DDBJ databases">
        <title>Whole genome shotgun sequence of Actinoplanes consettensis NBRC 14913.</title>
        <authorList>
            <person name="Komaki H."/>
            <person name="Tamura T."/>
        </authorList>
    </citation>
    <scope>NUCLEOTIDE SEQUENCE</scope>
    <source>
        <strain evidence="1">NBRC 14913</strain>
    </source>
</reference>
<evidence type="ECO:0000313" key="2">
    <source>
        <dbReference type="Proteomes" id="UP000680865"/>
    </source>
</evidence>
<dbReference type="InterPro" id="IPR036390">
    <property type="entry name" value="WH_DNA-bd_sf"/>
</dbReference>
<gene>
    <name evidence="1" type="ORF">Aco04nite_26370</name>
</gene>